<dbReference type="Pfam" id="PF14392">
    <property type="entry name" value="zf-CCHC_4"/>
    <property type="match status" value="1"/>
</dbReference>
<dbReference type="InterPro" id="IPR040256">
    <property type="entry name" value="At4g02000-like"/>
</dbReference>
<gene>
    <name evidence="2" type="ORF">CXB51_026058</name>
</gene>
<reference evidence="2 3" key="1">
    <citation type="journal article" date="2021" name="bioRxiv">
        <title>The Gossypium anomalum genome as a resource for cotton improvement and evolutionary analysis of hybrid incompatibility.</title>
        <authorList>
            <person name="Grover C.E."/>
            <person name="Yuan D."/>
            <person name="Arick M.A."/>
            <person name="Miller E.R."/>
            <person name="Hu G."/>
            <person name="Peterson D.G."/>
            <person name="Wendel J.F."/>
            <person name="Udall J.A."/>
        </authorList>
    </citation>
    <scope>NUCLEOTIDE SEQUENCE [LARGE SCALE GENOMIC DNA]</scope>
    <source>
        <strain evidence="2">JFW-Udall</strain>
        <tissue evidence="2">Leaf</tissue>
    </source>
</reference>
<name>A0A8J6CQU8_9ROSI</name>
<dbReference type="Proteomes" id="UP000701853">
    <property type="component" value="Chromosome 10"/>
</dbReference>
<feature type="domain" description="Zinc knuckle CX2CX4HX4C" evidence="1">
    <location>
        <begin position="66"/>
        <end position="112"/>
    </location>
</feature>
<accession>A0A8J6CQU8</accession>
<dbReference type="InterPro" id="IPR025836">
    <property type="entry name" value="Zn_knuckle_CX2CX4HX4C"/>
</dbReference>
<organism evidence="2 3">
    <name type="scientific">Gossypium anomalum</name>
    <dbReference type="NCBI Taxonomy" id="47600"/>
    <lineage>
        <taxon>Eukaryota</taxon>
        <taxon>Viridiplantae</taxon>
        <taxon>Streptophyta</taxon>
        <taxon>Embryophyta</taxon>
        <taxon>Tracheophyta</taxon>
        <taxon>Spermatophyta</taxon>
        <taxon>Magnoliopsida</taxon>
        <taxon>eudicotyledons</taxon>
        <taxon>Gunneridae</taxon>
        <taxon>Pentapetalae</taxon>
        <taxon>rosids</taxon>
        <taxon>malvids</taxon>
        <taxon>Malvales</taxon>
        <taxon>Malvaceae</taxon>
        <taxon>Malvoideae</taxon>
        <taxon>Gossypium</taxon>
    </lineage>
</organism>
<dbReference type="OrthoDB" id="986592at2759"/>
<keyword evidence="3" id="KW-1185">Reference proteome</keyword>
<evidence type="ECO:0000313" key="3">
    <source>
        <dbReference type="Proteomes" id="UP000701853"/>
    </source>
</evidence>
<dbReference type="PANTHER" id="PTHR31286">
    <property type="entry name" value="GLYCINE-RICH CELL WALL STRUCTURAL PROTEIN 1.8-LIKE"/>
    <property type="match status" value="1"/>
</dbReference>
<evidence type="ECO:0000313" key="2">
    <source>
        <dbReference type="EMBL" id="KAG8481239.1"/>
    </source>
</evidence>
<sequence>MEREFAELTLDEEEEEAVLQIHDIPIGFFSKNLARQLGDFLGQFLEYDSSDLGKARRNFMRIRVQLDVRQSLKRKKQVSFAGNCSNIIFKYEMLALFCFYCGRLGHSDSCCEAKMWLRVEVAVMGWDLSLRAQSKRAFTMNSIWLREDGEDETDASLITRRNLENRPWGVRTKSEIKVSIDPVLGINLEGICPSSSQWGENLMAKQTNSTMEHDLEERVLIREERKKRHRGESADQTIREECDIATARSRRLLENNLLSPVAVKRPSDRSQ</sequence>
<proteinExistence type="predicted"/>
<dbReference type="EMBL" id="JAHUZN010000010">
    <property type="protein sequence ID" value="KAG8481239.1"/>
    <property type="molecule type" value="Genomic_DNA"/>
</dbReference>
<comment type="caution">
    <text evidence="2">The sequence shown here is derived from an EMBL/GenBank/DDBJ whole genome shotgun (WGS) entry which is preliminary data.</text>
</comment>
<dbReference type="PANTHER" id="PTHR31286:SF153">
    <property type="entry name" value="DUF4283 DOMAIN PROTEIN"/>
    <property type="match status" value="1"/>
</dbReference>
<dbReference type="AlphaFoldDB" id="A0A8J6CQU8"/>
<protein>
    <recommendedName>
        <fullName evidence="1">Zinc knuckle CX2CX4HX4C domain-containing protein</fullName>
    </recommendedName>
</protein>
<evidence type="ECO:0000259" key="1">
    <source>
        <dbReference type="Pfam" id="PF14392"/>
    </source>
</evidence>